<comment type="caution">
    <text evidence="1">The sequence shown here is derived from an EMBL/GenBank/DDBJ whole genome shotgun (WGS) entry which is preliminary data.</text>
</comment>
<gene>
    <name evidence="1" type="ORF">OSTQU699_LOCUS2712</name>
</gene>
<dbReference type="Proteomes" id="UP000708148">
    <property type="component" value="Unassembled WGS sequence"/>
</dbReference>
<evidence type="ECO:0000313" key="2">
    <source>
        <dbReference type="Proteomes" id="UP000708148"/>
    </source>
</evidence>
<name>A0A8S1IQD8_9CHLO</name>
<sequence>MDKLISQAEALYQEMTASCRNNISKEHSLLSLSSPVIRDKTQRRTAPQHTGAFFGYKPPNLQTYADGTSARPGTTLGNLLQNMPTDCHAHGKAADELDADQMVSKAAELRTRAASADLITAPRGWRGVLGTTYSDRVSVQFSTGSDCDSTDGVSMADSDNEASVSPETVTEDTLLNTLFFTTTKPTTLAKPAKVGLEKFHLDMLWCQLCQTVQWNDGL</sequence>
<evidence type="ECO:0000313" key="1">
    <source>
        <dbReference type="EMBL" id="CAD7697352.1"/>
    </source>
</evidence>
<protein>
    <submittedName>
        <fullName evidence="1">Uncharacterized protein</fullName>
    </submittedName>
</protein>
<reference evidence="1" key="1">
    <citation type="submission" date="2020-12" db="EMBL/GenBank/DDBJ databases">
        <authorList>
            <person name="Iha C."/>
        </authorList>
    </citation>
    <scope>NUCLEOTIDE SEQUENCE</scope>
</reference>
<dbReference type="AlphaFoldDB" id="A0A8S1IQD8"/>
<organism evidence="1 2">
    <name type="scientific">Ostreobium quekettii</name>
    <dbReference type="NCBI Taxonomy" id="121088"/>
    <lineage>
        <taxon>Eukaryota</taxon>
        <taxon>Viridiplantae</taxon>
        <taxon>Chlorophyta</taxon>
        <taxon>core chlorophytes</taxon>
        <taxon>Ulvophyceae</taxon>
        <taxon>TCBD clade</taxon>
        <taxon>Bryopsidales</taxon>
        <taxon>Ostreobineae</taxon>
        <taxon>Ostreobiaceae</taxon>
        <taxon>Ostreobium</taxon>
    </lineage>
</organism>
<keyword evidence="2" id="KW-1185">Reference proteome</keyword>
<accession>A0A8S1IQD8</accession>
<proteinExistence type="predicted"/>
<dbReference type="EMBL" id="CAJHUC010000645">
    <property type="protein sequence ID" value="CAD7697352.1"/>
    <property type="molecule type" value="Genomic_DNA"/>
</dbReference>